<dbReference type="RefSeq" id="WP_015747818.1">
    <property type="nucleotide sequence ID" value="NC_013235.1"/>
</dbReference>
<dbReference type="SUPFAM" id="SSF54427">
    <property type="entry name" value="NTF2-like"/>
    <property type="match status" value="1"/>
</dbReference>
<evidence type="ECO:0000313" key="2">
    <source>
        <dbReference type="Proteomes" id="UP000002218"/>
    </source>
</evidence>
<keyword evidence="2" id="KW-1185">Reference proteome</keyword>
<dbReference type="Gene3D" id="3.10.450.50">
    <property type="match status" value="1"/>
</dbReference>
<dbReference type="Proteomes" id="UP000002218">
    <property type="component" value="Chromosome"/>
</dbReference>
<dbReference type="EMBL" id="CP001737">
    <property type="protein sequence ID" value="ACV78937.1"/>
    <property type="molecule type" value="Genomic_DNA"/>
</dbReference>
<dbReference type="STRING" id="479431.Namu_2585"/>
<organism evidence="1 2">
    <name type="scientific">Nakamurella multipartita (strain ATCC 700099 / DSM 44233 / CIP 104796 / JCM 9543 / NBRC 105858 / Y-104)</name>
    <name type="common">Microsphaera multipartita</name>
    <dbReference type="NCBI Taxonomy" id="479431"/>
    <lineage>
        <taxon>Bacteria</taxon>
        <taxon>Bacillati</taxon>
        <taxon>Actinomycetota</taxon>
        <taxon>Actinomycetes</taxon>
        <taxon>Nakamurellales</taxon>
        <taxon>Nakamurellaceae</taxon>
        <taxon>Nakamurella</taxon>
    </lineage>
</organism>
<dbReference type="Pfam" id="PF07366">
    <property type="entry name" value="SnoaL"/>
    <property type="match status" value="1"/>
</dbReference>
<dbReference type="InterPro" id="IPR032710">
    <property type="entry name" value="NTF2-like_dom_sf"/>
</dbReference>
<dbReference type="GO" id="GO:0030638">
    <property type="term" value="P:polyketide metabolic process"/>
    <property type="evidence" value="ECO:0007669"/>
    <property type="project" value="InterPro"/>
</dbReference>
<dbReference type="KEGG" id="nml:Namu_2585"/>
<dbReference type="InterPro" id="IPR009959">
    <property type="entry name" value="Cyclase_SnoaL-like"/>
</dbReference>
<reference evidence="2" key="1">
    <citation type="submission" date="2009-09" db="EMBL/GenBank/DDBJ databases">
        <title>The complete genome of Nakamurella multipartita DSM 44233.</title>
        <authorList>
            <consortium name="US DOE Joint Genome Institute (JGI-PGF)"/>
            <person name="Lucas S."/>
            <person name="Copeland A."/>
            <person name="Lapidus A."/>
            <person name="Glavina del Rio T."/>
            <person name="Dalin E."/>
            <person name="Tice H."/>
            <person name="Bruce D."/>
            <person name="Goodwin L."/>
            <person name="Pitluck S."/>
            <person name="Kyrpides N."/>
            <person name="Mavromatis K."/>
            <person name="Ivanova N."/>
            <person name="Ovchinnikova G."/>
            <person name="Sims D."/>
            <person name="Meincke L."/>
            <person name="Brettin T."/>
            <person name="Detter J.C."/>
            <person name="Han C."/>
            <person name="Larimer F."/>
            <person name="Land M."/>
            <person name="Hauser L."/>
            <person name="Markowitz V."/>
            <person name="Cheng J.-F."/>
            <person name="Hugenholtz P."/>
            <person name="Woyke T."/>
            <person name="Wu D."/>
            <person name="Klenk H.-P."/>
            <person name="Eisen J.A."/>
        </authorList>
    </citation>
    <scope>NUCLEOTIDE SEQUENCE [LARGE SCALE GENOMIC DNA]</scope>
    <source>
        <strain evidence="2">ATCC 700099 / DSM 44233 / CIP 104796 / JCM 9543 / NBRC 105858 / Y-104</strain>
    </source>
</reference>
<dbReference type="HOGENOM" id="CLU_1804111_0_0_11"/>
<dbReference type="AlphaFoldDB" id="C8X7I4"/>
<evidence type="ECO:0000313" key="1">
    <source>
        <dbReference type="EMBL" id="ACV78937.1"/>
    </source>
</evidence>
<protein>
    <submittedName>
        <fullName evidence="1">Uncharacterized protein</fullName>
    </submittedName>
</protein>
<proteinExistence type="predicted"/>
<reference evidence="1 2" key="2">
    <citation type="journal article" date="2010" name="Stand. Genomic Sci.">
        <title>Complete genome sequence of Nakamurella multipartita type strain (Y-104).</title>
        <authorList>
            <person name="Tice H."/>
            <person name="Mayilraj S."/>
            <person name="Sims D."/>
            <person name="Lapidus A."/>
            <person name="Nolan M."/>
            <person name="Lucas S."/>
            <person name="Glavina Del Rio T."/>
            <person name="Copeland A."/>
            <person name="Cheng J.F."/>
            <person name="Meincke L."/>
            <person name="Bruce D."/>
            <person name="Goodwin L."/>
            <person name="Pitluck S."/>
            <person name="Ivanova N."/>
            <person name="Mavromatis K."/>
            <person name="Ovchinnikova G."/>
            <person name="Pati A."/>
            <person name="Chen A."/>
            <person name="Palaniappan K."/>
            <person name="Land M."/>
            <person name="Hauser L."/>
            <person name="Chang Y.J."/>
            <person name="Jeffries C.D."/>
            <person name="Detter J.C."/>
            <person name="Brettin T."/>
            <person name="Rohde M."/>
            <person name="Goker M."/>
            <person name="Bristow J."/>
            <person name="Eisen J.A."/>
            <person name="Markowitz V."/>
            <person name="Hugenholtz P."/>
            <person name="Kyrpides N.C."/>
            <person name="Klenk H.P."/>
            <person name="Chen F."/>
        </authorList>
    </citation>
    <scope>NUCLEOTIDE SEQUENCE [LARGE SCALE GENOMIC DNA]</scope>
    <source>
        <strain evidence="2">ATCC 700099 / DSM 44233 / CIP 104796 / JCM 9543 / NBRC 105858 / Y-104</strain>
    </source>
</reference>
<sequence>MNTDRNKAVIARIDALGNGDADLAELDELCQPNLVNHALAPNMPVGLEGTRRFLERARREQNPARWTWSALVAENDYVVQFGEREQHWPGGSFRGFDTSPGMLRRDCAFAYRLVDGRLAERWAIRDDLAMLIQLGAITPTGDR</sequence>
<gene>
    <name evidence="1" type="ordered locus">Namu_2585</name>
</gene>
<dbReference type="OrthoDB" id="9182871at2"/>
<accession>C8X7I4</accession>
<dbReference type="eggNOG" id="COG5485">
    <property type="taxonomic scope" value="Bacteria"/>
</dbReference>
<dbReference type="InParanoid" id="C8X7I4"/>
<name>C8X7I4_NAKMY</name>